<dbReference type="EMBL" id="CP031357">
    <property type="protein sequence ID" value="AXK42326.1"/>
    <property type="molecule type" value="Genomic_DNA"/>
</dbReference>
<dbReference type="OrthoDB" id="9960373at2"/>
<gene>
    <name evidence="2" type="ORF">DVR09_08230</name>
</gene>
<sequence>MTEPLLIAIFGILSAALGGVIHALFQRWQKKGDDLLEQKVAAYAAYFNGIAQLSHASNEAEIAKSNAIVAEARGRVALYGSTEVLEAMTAAFHCGPIRDEDYRIHARVVRAMRKDADLASGSPSDTVLFEMLFGTNDKRI</sequence>
<dbReference type="KEGG" id="err:DVR09_08230"/>
<dbReference type="AlphaFoldDB" id="A0A345YEH4"/>
<keyword evidence="3" id="KW-1185">Reference proteome</keyword>
<reference evidence="3" key="1">
    <citation type="submission" date="2018-07" db="EMBL/GenBank/DDBJ databases">
        <title>Genome sequence of Erythrobacter strain YH-07, an antagonistic bacterium isolated from Yellow Sea.</title>
        <authorList>
            <person name="Tang T."/>
            <person name="Liu Q."/>
            <person name="Sun X."/>
        </authorList>
    </citation>
    <scope>NUCLEOTIDE SEQUENCE [LARGE SCALE GENOMIC DNA]</scope>
    <source>
        <strain evidence="3">YH-07</strain>
    </source>
</reference>
<accession>A0A345YEH4</accession>
<proteinExistence type="predicted"/>
<name>A0A345YEH4_9SPHN</name>
<dbReference type="Proteomes" id="UP000254508">
    <property type="component" value="Chromosome"/>
</dbReference>
<keyword evidence="1" id="KW-1133">Transmembrane helix</keyword>
<keyword evidence="1" id="KW-0812">Transmembrane</keyword>
<feature type="transmembrane region" description="Helical" evidence="1">
    <location>
        <begin position="6"/>
        <end position="25"/>
    </location>
</feature>
<keyword evidence="1" id="KW-0472">Membrane</keyword>
<evidence type="ECO:0000313" key="3">
    <source>
        <dbReference type="Proteomes" id="UP000254508"/>
    </source>
</evidence>
<organism evidence="2 3">
    <name type="scientific">Erythrobacter aureus</name>
    <dbReference type="NCBI Taxonomy" id="2182384"/>
    <lineage>
        <taxon>Bacteria</taxon>
        <taxon>Pseudomonadati</taxon>
        <taxon>Pseudomonadota</taxon>
        <taxon>Alphaproteobacteria</taxon>
        <taxon>Sphingomonadales</taxon>
        <taxon>Erythrobacteraceae</taxon>
        <taxon>Erythrobacter/Porphyrobacter group</taxon>
        <taxon>Erythrobacter</taxon>
    </lineage>
</organism>
<evidence type="ECO:0000313" key="2">
    <source>
        <dbReference type="EMBL" id="AXK42326.1"/>
    </source>
</evidence>
<dbReference type="RefSeq" id="WP_115416507.1">
    <property type="nucleotide sequence ID" value="NZ_CP031357.1"/>
</dbReference>
<protein>
    <submittedName>
        <fullName evidence="2">Uncharacterized protein</fullName>
    </submittedName>
</protein>
<evidence type="ECO:0000256" key="1">
    <source>
        <dbReference type="SAM" id="Phobius"/>
    </source>
</evidence>